<gene>
    <name evidence="2" type="ORF">B4U80_05148</name>
</gene>
<dbReference type="VEuPathDB" id="VectorBase:LDEU002778"/>
<protein>
    <recommendedName>
        <fullName evidence="1">Galactosyltransferase N-terminal domain-containing protein</fullName>
    </recommendedName>
</protein>
<dbReference type="Pfam" id="PF13733">
    <property type="entry name" value="Glyco_transf_7N"/>
    <property type="match status" value="1"/>
</dbReference>
<name>A0A443SP52_9ACAR</name>
<comment type="caution">
    <text evidence="2">The sequence shown here is derived from an EMBL/GenBank/DDBJ whole genome shotgun (WGS) entry which is preliminary data.</text>
</comment>
<dbReference type="PANTHER" id="PTHR19300">
    <property type="entry name" value="BETA-1,4-GALACTOSYLTRANSFERASE"/>
    <property type="match status" value="1"/>
</dbReference>
<feature type="domain" description="Galactosyltransferase N-terminal" evidence="1">
    <location>
        <begin position="7"/>
        <end position="161"/>
    </location>
</feature>
<dbReference type="AlphaFoldDB" id="A0A443SP52"/>
<dbReference type="STRING" id="299467.A0A443SP52"/>
<sequence>MDANLENCIGRLRVEFHPNSSRLINSSQTVSWQQKVLFGGHYEPLDCYSRHRVAIIIPYRDRKEHLFVLLNQLHPILQRQQLDYKIFVVEQCWTFMLTSFYPYYKIMRILKLHFFGNDTFNKGVLMNAGVKEALKEYDFHCFVFHDVDLIPEDDRNLYTCPAVPRHMSVAVDKFNYS</sequence>
<proteinExistence type="predicted"/>
<dbReference type="GO" id="GO:0033842">
    <property type="term" value="F:N-acetyl-beta-glucosaminyl-derivative 4-beta-N-acetylgalactosaminyltransferase activity"/>
    <property type="evidence" value="ECO:0007669"/>
    <property type="project" value="TreeGrafter"/>
</dbReference>
<dbReference type="Proteomes" id="UP000288716">
    <property type="component" value="Unassembled WGS sequence"/>
</dbReference>
<evidence type="ECO:0000259" key="1">
    <source>
        <dbReference type="Pfam" id="PF13733"/>
    </source>
</evidence>
<dbReference type="PANTHER" id="PTHR19300:SF57">
    <property type="entry name" value="BETA-1,4-N-ACETYLGALACTOSAMINYLTRANSFERASE"/>
    <property type="match status" value="1"/>
</dbReference>
<dbReference type="InterPro" id="IPR027995">
    <property type="entry name" value="Galactosyl_T_N"/>
</dbReference>
<dbReference type="GO" id="GO:0008378">
    <property type="term" value="F:galactosyltransferase activity"/>
    <property type="evidence" value="ECO:0007669"/>
    <property type="project" value="TreeGrafter"/>
</dbReference>
<dbReference type="SUPFAM" id="SSF53448">
    <property type="entry name" value="Nucleotide-diphospho-sugar transferases"/>
    <property type="match status" value="1"/>
</dbReference>
<dbReference type="PRINTS" id="PR02050">
    <property type="entry name" value="B14GALTRFASE"/>
</dbReference>
<evidence type="ECO:0000313" key="3">
    <source>
        <dbReference type="Proteomes" id="UP000288716"/>
    </source>
</evidence>
<dbReference type="GO" id="GO:0006688">
    <property type="term" value="P:glycosphingolipid biosynthetic process"/>
    <property type="evidence" value="ECO:0007669"/>
    <property type="project" value="TreeGrafter"/>
</dbReference>
<dbReference type="GO" id="GO:0016020">
    <property type="term" value="C:membrane"/>
    <property type="evidence" value="ECO:0007669"/>
    <property type="project" value="GOC"/>
</dbReference>
<accession>A0A443SP52</accession>
<dbReference type="EMBL" id="NCKV01000996">
    <property type="protein sequence ID" value="RWS29262.1"/>
    <property type="molecule type" value="Genomic_DNA"/>
</dbReference>
<organism evidence="2 3">
    <name type="scientific">Leptotrombidium deliense</name>
    <dbReference type="NCBI Taxonomy" id="299467"/>
    <lineage>
        <taxon>Eukaryota</taxon>
        <taxon>Metazoa</taxon>
        <taxon>Ecdysozoa</taxon>
        <taxon>Arthropoda</taxon>
        <taxon>Chelicerata</taxon>
        <taxon>Arachnida</taxon>
        <taxon>Acari</taxon>
        <taxon>Acariformes</taxon>
        <taxon>Trombidiformes</taxon>
        <taxon>Prostigmata</taxon>
        <taxon>Anystina</taxon>
        <taxon>Parasitengona</taxon>
        <taxon>Trombiculoidea</taxon>
        <taxon>Trombiculidae</taxon>
        <taxon>Leptotrombidium</taxon>
    </lineage>
</organism>
<dbReference type="InterPro" id="IPR003859">
    <property type="entry name" value="Galactosyl_T"/>
</dbReference>
<dbReference type="InterPro" id="IPR029044">
    <property type="entry name" value="Nucleotide-diphossugar_trans"/>
</dbReference>
<dbReference type="GO" id="GO:0005975">
    <property type="term" value="P:carbohydrate metabolic process"/>
    <property type="evidence" value="ECO:0007669"/>
    <property type="project" value="InterPro"/>
</dbReference>
<dbReference type="GO" id="GO:0005794">
    <property type="term" value="C:Golgi apparatus"/>
    <property type="evidence" value="ECO:0007669"/>
    <property type="project" value="TreeGrafter"/>
</dbReference>
<dbReference type="OrthoDB" id="10038994at2759"/>
<keyword evidence="3" id="KW-1185">Reference proteome</keyword>
<dbReference type="Gene3D" id="3.90.550.10">
    <property type="entry name" value="Spore Coat Polysaccharide Biosynthesis Protein SpsA, Chain A"/>
    <property type="match status" value="1"/>
</dbReference>
<reference evidence="2 3" key="1">
    <citation type="journal article" date="2018" name="Gigascience">
        <title>Genomes of trombidid mites reveal novel predicted allergens and laterally-transferred genes associated with secondary metabolism.</title>
        <authorList>
            <person name="Dong X."/>
            <person name="Chaisiri K."/>
            <person name="Xia D."/>
            <person name="Armstrong S.D."/>
            <person name="Fang Y."/>
            <person name="Donnelly M.J."/>
            <person name="Kadowaki T."/>
            <person name="McGarry J.W."/>
            <person name="Darby A.C."/>
            <person name="Makepeace B.L."/>
        </authorList>
    </citation>
    <scope>NUCLEOTIDE SEQUENCE [LARGE SCALE GENOMIC DNA]</scope>
    <source>
        <strain evidence="2">UoL-UT</strain>
    </source>
</reference>
<evidence type="ECO:0000313" key="2">
    <source>
        <dbReference type="EMBL" id="RWS29262.1"/>
    </source>
</evidence>